<feature type="region of interest" description="Disordered" evidence="1">
    <location>
        <begin position="129"/>
        <end position="149"/>
    </location>
</feature>
<dbReference type="EMBL" id="JAHFXF010000436">
    <property type="protein sequence ID" value="KAG9687795.1"/>
    <property type="molecule type" value="Genomic_DNA"/>
</dbReference>
<name>A0A9P8EE80_AURME</name>
<reference evidence="2" key="2">
    <citation type="submission" date="2021-08" db="EMBL/GenBank/DDBJ databases">
        <authorList>
            <person name="Gostincar C."/>
            <person name="Sun X."/>
            <person name="Song Z."/>
            <person name="Gunde-Cimerman N."/>
        </authorList>
    </citation>
    <scope>NUCLEOTIDE SEQUENCE</scope>
    <source>
        <strain evidence="2">EXF-9911</strain>
    </source>
</reference>
<organism evidence="2 3">
    <name type="scientific">Aureobasidium melanogenum</name>
    <name type="common">Aureobasidium pullulans var. melanogenum</name>
    <dbReference type="NCBI Taxonomy" id="46634"/>
    <lineage>
        <taxon>Eukaryota</taxon>
        <taxon>Fungi</taxon>
        <taxon>Dikarya</taxon>
        <taxon>Ascomycota</taxon>
        <taxon>Pezizomycotina</taxon>
        <taxon>Dothideomycetes</taxon>
        <taxon>Dothideomycetidae</taxon>
        <taxon>Dothideales</taxon>
        <taxon>Saccotheciaceae</taxon>
        <taxon>Aureobasidium</taxon>
    </lineage>
</organism>
<dbReference type="AlphaFoldDB" id="A0A9P8EE80"/>
<comment type="caution">
    <text evidence="2">The sequence shown here is derived from an EMBL/GenBank/DDBJ whole genome shotgun (WGS) entry which is preliminary data.</text>
</comment>
<sequence length="225" mass="25219">MEANPPSYGQATTVNAWDLIADYIPSSDLCSAALVCQQWHTTFAPHLWGNPASHFGDENDRVYDQKKSEAASAWRHRGTKSVTQDQDSEALWAASQTDFSFFGEGETNSLDTYLEPTKPLTIMSGMEVSVGHPPSSSHQPQGNPVKDDPTPGIDVIAELSKFRRATKSEYQKRQAEGEEEPTVEGFWDGNIKVVKKAKDVDPRFEDDEVWADYYGNRFSNGYLYR</sequence>
<proteinExistence type="predicted"/>
<feature type="non-terminal residue" evidence="2">
    <location>
        <position position="225"/>
    </location>
</feature>
<evidence type="ECO:0000256" key="1">
    <source>
        <dbReference type="SAM" id="MobiDB-lite"/>
    </source>
</evidence>
<evidence type="ECO:0000313" key="2">
    <source>
        <dbReference type="EMBL" id="KAG9687795.1"/>
    </source>
</evidence>
<gene>
    <name evidence="2" type="ORF">KCU76_g10080</name>
</gene>
<dbReference type="Proteomes" id="UP000779574">
    <property type="component" value="Unassembled WGS sequence"/>
</dbReference>
<evidence type="ECO:0008006" key="4">
    <source>
        <dbReference type="Google" id="ProtNLM"/>
    </source>
</evidence>
<reference evidence="2" key="1">
    <citation type="journal article" date="2021" name="J Fungi (Basel)">
        <title>Virulence traits and population genomics of the black yeast Aureobasidium melanogenum.</title>
        <authorList>
            <person name="Cernosa A."/>
            <person name="Sun X."/>
            <person name="Gostincar C."/>
            <person name="Fang C."/>
            <person name="Gunde-Cimerman N."/>
            <person name="Song Z."/>
        </authorList>
    </citation>
    <scope>NUCLEOTIDE SEQUENCE</scope>
    <source>
        <strain evidence="2">EXF-9911</strain>
    </source>
</reference>
<accession>A0A9P8EE80</accession>
<evidence type="ECO:0000313" key="3">
    <source>
        <dbReference type="Proteomes" id="UP000779574"/>
    </source>
</evidence>
<protein>
    <recommendedName>
        <fullName evidence="4">F-box domain-containing protein</fullName>
    </recommendedName>
</protein>